<dbReference type="AlphaFoldDB" id="A0AA51RVL5"/>
<evidence type="ECO:0008006" key="3">
    <source>
        <dbReference type="Google" id="ProtNLM"/>
    </source>
</evidence>
<proteinExistence type="predicted"/>
<gene>
    <name evidence="1" type="ORF">Q9312_05245</name>
</gene>
<dbReference type="KEGG" id="plei:Q9312_05245"/>
<dbReference type="Proteomes" id="UP001239782">
    <property type="component" value="Chromosome"/>
</dbReference>
<evidence type="ECO:0000313" key="1">
    <source>
        <dbReference type="EMBL" id="WMS88324.1"/>
    </source>
</evidence>
<reference evidence="1 2" key="1">
    <citation type="submission" date="2023-08" db="EMBL/GenBank/DDBJ databases">
        <title>Pleionea litopenaei sp. nov., isolated from stomach of juvenile Litopenaeus vannamei.</title>
        <authorList>
            <person name="Rho A.M."/>
            <person name="Hwang C.Y."/>
        </authorList>
    </citation>
    <scope>NUCLEOTIDE SEQUENCE [LARGE SCALE GENOMIC DNA]</scope>
    <source>
        <strain evidence="1 2">HL-JVS1</strain>
    </source>
</reference>
<dbReference type="RefSeq" id="WP_309203535.1">
    <property type="nucleotide sequence ID" value="NZ_CP133548.1"/>
</dbReference>
<dbReference type="EMBL" id="CP133548">
    <property type="protein sequence ID" value="WMS88324.1"/>
    <property type="molecule type" value="Genomic_DNA"/>
</dbReference>
<keyword evidence="2" id="KW-1185">Reference proteome</keyword>
<evidence type="ECO:0000313" key="2">
    <source>
        <dbReference type="Proteomes" id="UP001239782"/>
    </source>
</evidence>
<sequence length="323" mass="36138">MGTILDLWKVIILVVMCVAISPTVISAQPSTSNRNQSVIILSDDDRAVSKTLAKHLATNLQLLSNQFSISIINEKQLPITDNHSLVVTIGIVPLKKVIASGYKGKILATLIAPLDYENLTRDIPPTQSSAIYHQAPILRQMLLFKELYPKGRRLGILLTPDEQDKIKLLSELAFKLNLILEYEVVAEEESLSKSLLKLINRTDAVIATNNAKIYNRNTIKSILLTLYRHNKFLLGADKNFIKPGSVATTYTSMQQLLDELVDSINFYFVHGNKLPETHFSKRFGVSFNVDVARSLNLDVKAESHYTDIIQATEINFGEAAIYE</sequence>
<name>A0AA51RVL5_9GAMM</name>
<dbReference type="InterPro" id="IPR007487">
    <property type="entry name" value="ABC_transpt-TYRBP-like"/>
</dbReference>
<dbReference type="PANTHER" id="PTHR35271:SF1">
    <property type="entry name" value="ABC TRANSPORTER, SUBSTRATE-BINDING LIPOPROTEIN"/>
    <property type="match status" value="1"/>
</dbReference>
<accession>A0AA51RVL5</accession>
<organism evidence="1 2">
    <name type="scientific">Pleionea litopenaei</name>
    <dbReference type="NCBI Taxonomy" id="3070815"/>
    <lineage>
        <taxon>Bacteria</taxon>
        <taxon>Pseudomonadati</taxon>
        <taxon>Pseudomonadota</taxon>
        <taxon>Gammaproteobacteria</taxon>
        <taxon>Oceanospirillales</taxon>
        <taxon>Pleioneaceae</taxon>
        <taxon>Pleionea</taxon>
    </lineage>
</organism>
<dbReference type="PANTHER" id="PTHR35271">
    <property type="entry name" value="ABC TRANSPORTER, SUBSTRATE-BINDING LIPOPROTEIN-RELATED"/>
    <property type="match status" value="1"/>
</dbReference>
<dbReference type="Gene3D" id="3.40.50.2300">
    <property type="match status" value="1"/>
</dbReference>
<protein>
    <recommendedName>
        <fullName evidence="3">ABC transporter substrate-binding protein</fullName>
    </recommendedName>
</protein>